<evidence type="ECO:0000313" key="1">
    <source>
        <dbReference type="EMBL" id="EEQ49128.1"/>
    </source>
</evidence>
<dbReference type="Proteomes" id="UP000005309">
    <property type="component" value="Unassembled WGS sequence"/>
</dbReference>
<dbReference type="STRING" id="638302.HMPREF0908_0444"/>
<protein>
    <submittedName>
        <fullName evidence="1">Uncharacterized protein</fullName>
    </submittedName>
</protein>
<dbReference type="InterPro" id="IPR025247">
    <property type="entry name" value="EcoRI-like_methylase"/>
</dbReference>
<dbReference type="HOGENOM" id="CLU_2939214_0_0_9"/>
<sequence length="60" mass="6862">MGVPISFLDKYNPDQFEILGASESEGKGFSHGIWDSTSGVAQPLLHGERKYKRLFIRYRM</sequence>
<organism evidence="1 2">
    <name type="scientific">Selenomonas flueggei ATCC 43531</name>
    <dbReference type="NCBI Taxonomy" id="638302"/>
    <lineage>
        <taxon>Bacteria</taxon>
        <taxon>Bacillati</taxon>
        <taxon>Bacillota</taxon>
        <taxon>Negativicutes</taxon>
        <taxon>Selenomonadales</taxon>
        <taxon>Selenomonadaceae</taxon>
        <taxon>Selenomonas</taxon>
    </lineage>
</organism>
<gene>
    <name evidence="1" type="ORF">HMPREF0908_0444</name>
</gene>
<accession>C4V1Z7</accession>
<evidence type="ECO:0000313" key="2">
    <source>
        <dbReference type="Proteomes" id="UP000005309"/>
    </source>
</evidence>
<name>C4V1Z7_9FIRM</name>
<comment type="caution">
    <text evidence="1">The sequence shown here is derived from an EMBL/GenBank/DDBJ whole genome shotgun (WGS) entry which is preliminary data.</text>
</comment>
<dbReference type="EMBL" id="ACLA01000006">
    <property type="protein sequence ID" value="EEQ49128.1"/>
    <property type="molecule type" value="Genomic_DNA"/>
</dbReference>
<dbReference type="GeneID" id="32477600"/>
<dbReference type="AlphaFoldDB" id="C4V1Z7"/>
<dbReference type="Pfam" id="PF13651">
    <property type="entry name" value="EcoRI_methylase"/>
    <property type="match status" value="1"/>
</dbReference>
<dbReference type="RefSeq" id="WP_006690708.1">
    <property type="nucleotide sequence ID" value="NZ_GG694007.1"/>
</dbReference>
<reference evidence="1 2" key="1">
    <citation type="submission" date="2009-04" db="EMBL/GenBank/DDBJ databases">
        <authorList>
            <person name="Qin X."/>
            <person name="Bachman B."/>
            <person name="Battles P."/>
            <person name="Bell A."/>
            <person name="Bess C."/>
            <person name="Bickham C."/>
            <person name="Chaboub L."/>
            <person name="Chen D."/>
            <person name="Coyle M."/>
            <person name="Deiros D.R."/>
            <person name="Dinh H."/>
            <person name="Forbes L."/>
            <person name="Fowler G."/>
            <person name="Francisco L."/>
            <person name="Fu Q."/>
            <person name="Gubbala S."/>
            <person name="Hale W."/>
            <person name="Han Y."/>
            <person name="Hemphill L."/>
            <person name="Highlander S.K."/>
            <person name="Hirani K."/>
            <person name="Hogues M."/>
            <person name="Jackson L."/>
            <person name="Jakkamsetti A."/>
            <person name="Javaid M."/>
            <person name="Jiang H."/>
            <person name="Korchina V."/>
            <person name="Kovar C."/>
            <person name="Lara F."/>
            <person name="Lee S."/>
            <person name="Mata R."/>
            <person name="Mathew T."/>
            <person name="Moen C."/>
            <person name="Morales K."/>
            <person name="Munidasa M."/>
            <person name="Nazareth L."/>
            <person name="Ngo R."/>
            <person name="Nguyen L."/>
            <person name="Okwuonu G."/>
            <person name="Ongeri F."/>
            <person name="Patil S."/>
            <person name="Petrosino J."/>
            <person name="Pham C."/>
            <person name="Pham P."/>
            <person name="Pu L.-L."/>
            <person name="Puazo M."/>
            <person name="Raj R."/>
            <person name="Reid J."/>
            <person name="Rouhana J."/>
            <person name="Saada N."/>
            <person name="Shang Y."/>
            <person name="Simmons D."/>
            <person name="Thornton R."/>
            <person name="Warren J."/>
            <person name="Weissenberger G."/>
            <person name="Zhang J."/>
            <person name="Zhang L."/>
            <person name="Zhou C."/>
            <person name="Zhu D."/>
            <person name="Muzny D."/>
            <person name="Worley K."/>
            <person name="Gibbs R."/>
        </authorList>
    </citation>
    <scope>NUCLEOTIDE SEQUENCE [LARGE SCALE GENOMIC DNA]</scope>
    <source>
        <strain evidence="1 2">ATCC 43531</strain>
    </source>
</reference>
<keyword evidence="2" id="KW-1185">Reference proteome</keyword>
<proteinExistence type="predicted"/>